<dbReference type="OrthoDB" id="5598844at2759"/>
<feature type="compositionally biased region" description="Pro residues" evidence="3">
    <location>
        <begin position="426"/>
        <end position="435"/>
    </location>
</feature>
<feature type="region of interest" description="Disordered" evidence="3">
    <location>
        <begin position="412"/>
        <end position="439"/>
    </location>
</feature>
<keyword evidence="1" id="KW-0805">Transcription regulation</keyword>
<dbReference type="GO" id="GO:0016586">
    <property type="term" value="C:RSC-type complex"/>
    <property type="evidence" value="ECO:0007669"/>
    <property type="project" value="TreeGrafter"/>
</dbReference>
<evidence type="ECO:0000256" key="1">
    <source>
        <dbReference type="ARBA" id="ARBA00023015"/>
    </source>
</evidence>
<evidence type="ECO:0000313" key="4">
    <source>
        <dbReference type="EMBL" id="CAF9921940.1"/>
    </source>
</evidence>
<evidence type="ECO:0008006" key="6">
    <source>
        <dbReference type="Google" id="ProtNLM"/>
    </source>
</evidence>
<dbReference type="PANTHER" id="PTHR22597">
    <property type="entry name" value="POLYCOMB GROUP PROTEIN"/>
    <property type="match status" value="1"/>
</dbReference>
<dbReference type="InterPro" id="IPR013933">
    <property type="entry name" value="CRC_Rsc7/Swp82"/>
</dbReference>
<gene>
    <name evidence="4" type="ORF">GOMPHAMPRED_002449</name>
</gene>
<feature type="compositionally biased region" description="Basic residues" evidence="3">
    <location>
        <begin position="1"/>
        <end position="17"/>
    </location>
</feature>
<name>A0A8H3IIB4_9LECA</name>
<feature type="region of interest" description="Disordered" evidence="3">
    <location>
        <begin position="1"/>
        <end position="145"/>
    </location>
</feature>
<dbReference type="Proteomes" id="UP000664169">
    <property type="component" value="Unassembled WGS sequence"/>
</dbReference>
<dbReference type="AlphaFoldDB" id="A0A8H3IIB4"/>
<dbReference type="Pfam" id="PF08624">
    <property type="entry name" value="CRC_subunit"/>
    <property type="match status" value="1"/>
</dbReference>
<evidence type="ECO:0000256" key="2">
    <source>
        <dbReference type="ARBA" id="ARBA00023163"/>
    </source>
</evidence>
<reference evidence="4" key="1">
    <citation type="submission" date="2021-03" db="EMBL/GenBank/DDBJ databases">
        <authorList>
            <person name="Tagirdzhanova G."/>
        </authorList>
    </citation>
    <scope>NUCLEOTIDE SEQUENCE</scope>
</reference>
<comment type="caution">
    <text evidence="4">The sequence shown here is derived from an EMBL/GenBank/DDBJ whole genome shotgun (WGS) entry which is preliminary data.</text>
</comment>
<dbReference type="GO" id="GO:0031490">
    <property type="term" value="F:chromatin DNA binding"/>
    <property type="evidence" value="ECO:0007669"/>
    <property type="project" value="TreeGrafter"/>
</dbReference>
<organism evidence="4 5">
    <name type="scientific">Gomphillus americanus</name>
    <dbReference type="NCBI Taxonomy" id="1940652"/>
    <lineage>
        <taxon>Eukaryota</taxon>
        <taxon>Fungi</taxon>
        <taxon>Dikarya</taxon>
        <taxon>Ascomycota</taxon>
        <taxon>Pezizomycotina</taxon>
        <taxon>Lecanoromycetes</taxon>
        <taxon>OSLEUM clade</taxon>
        <taxon>Ostropomycetidae</taxon>
        <taxon>Ostropales</taxon>
        <taxon>Graphidaceae</taxon>
        <taxon>Gomphilloideae</taxon>
        <taxon>Gomphillus</taxon>
    </lineage>
</organism>
<protein>
    <recommendedName>
        <fullName evidence="6">Nuclear localization protein NPL6</fullName>
    </recommendedName>
</protein>
<evidence type="ECO:0000256" key="3">
    <source>
        <dbReference type="SAM" id="MobiDB-lite"/>
    </source>
</evidence>
<keyword evidence="2" id="KW-0804">Transcription</keyword>
<dbReference type="PANTHER" id="PTHR22597:SF3">
    <property type="entry name" value="CHROMATIN STRUCTURE-REMODELING COMPLEX SUBUNIT RSC7"/>
    <property type="match status" value="1"/>
</dbReference>
<feature type="compositionally biased region" description="Acidic residues" evidence="3">
    <location>
        <begin position="54"/>
        <end position="88"/>
    </location>
</feature>
<sequence>MPGRKRGGWRGRGRGRGRGGLDSHIEASRTPTPAQDSEQEELLDAGDDAGTPFQEDEADGMNEEQDNDDEEADDGEDGVDDNEEDENTDGVVKAWPSRSRRPVTPSRASSEQTPARRRGGFRGGTAWRGRHWKAKGPQNVQQHPIDLEGNPATIVNDEVLLPEDLEGEKKVDSMGRLSGGREYRVRTFTIEGKGDRLYMLSTEPARCIGFRDSYLFFQKHRQLAKIVLSEDEKHSLIHRHLIPHSYKGRNIGVVTARSVFREFGARIIIGGRKITDDYHVAAAREAGDIEGEIAVPEDRVPVNGEEYDRKRYVAWHGASAVYHSNAPAVGGVLQPIQNSLIHPGQGPPIKRRKIHVTGSNWMLEHARAASNFNSLITSLRSANAAGQYDIYTNMMHYPAIYLHTHAKWEVIPTTDPSPKPSSSSSPFPPSPPTPDSYPELTPYLLRNAVTVDTCFAEPPTSTLGIPGLSGVDAWGLGGGELAEVDEEVIACLDERCRAEFEKAREEERMWKMSWGSEAGGDGGRRKVIRRY</sequence>
<feature type="compositionally biased region" description="Acidic residues" evidence="3">
    <location>
        <begin position="37"/>
        <end position="47"/>
    </location>
</feature>
<dbReference type="EMBL" id="CAJPDQ010000017">
    <property type="protein sequence ID" value="CAF9921940.1"/>
    <property type="molecule type" value="Genomic_DNA"/>
</dbReference>
<feature type="compositionally biased region" description="Low complexity" evidence="3">
    <location>
        <begin position="412"/>
        <end position="425"/>
    </location>
</feature>
<evidence type="ECO:0000313" key="5">
    <source>
        <dbReference type="Proteomes" id="UP000664169"/>
    </source>
</evidence>
<accession>A0A8H3IIB4</accession>
<proteinExistence type="predicted"/>
<keyword evidence="5" id="KW-1185">Reference proteome</keyword>